<feature type="transmembrane region" description="Helical" evidence="11">
    <location>
        <begin position="72"/>
        <end position="93"/>
    </location>
</feature>
<dbReference type="EMBL" id="ATJJ01000046">
    <property type="protein sequence ID" value="EPI47643.1"/>
    <property type="molecule type" value="Genomic_DNA"/>
</dbReference>
<keyword evidence="3 11" id="KW-0812">Transmembrane</keyword>
<evidence type="ECO:0000256" key="11">
    <source>
        <dbReference type="SAM" id="Phobius"/>
    </source>
</evidence>
<dbReference type="InterPro" id="IPR027417">
    <property type="entry name" value="P-loop_NTPase"/>
</dbReference>
<dbReference type="InterPro" id="IPR036640">
    <property type="entry name" value="ABC1_TM_sf"/>
</dbReference>
<evidence type="ECO:0000256" key="9">
    <source>
        <dbReference type="ARBA" id="ARBA00061644"/>
    </source>
</evidence>
<dbReference type="Proteomes" id="UP000014521">
    <property type="component" value="Unassembled WGS sequence"/>
</dbReference>
<dbReference type="InterPro" id="IPR011527">
    <property type="entry name" value="ABC1_TM_dom"/>
</dbReference>
<dbReference type="GO" id="GO:0005886">
    <property type="term" value="C:plasma membrane"/>
    <property type="evidence" value="ECO:0007669"/>
    <property type="project" value="UniProtKB-SubCell"/>
</dbReference>
<accession>S4GGF0</accession>
<evidence type="ECO:0000256" key="1">
    <source>
        <dbReference type="ARBA" id="ARBA00004651"/>
    </source>
</evidence>
<dbReference type="CDD" id="cd18547">
    <property type="entry name" value="ABC_6TM_Tm288_like"/>
    <property type="match status" value="1"/>
</dbReference>
<comment type="similarity">
    <text evidence="9">Belongs to the ABC transporter superfamily. Lipid exporter (TC 3.A.1.106) family.</text>
</comment>
<evidence type="ECO:0000256" key="6">
    <source>
        <dbReference type="ARBA" id="ARBA00022989"/>
    </source>
</evidence>
<evidence type="ECO:0000256" key="4">
    <source>
        <dbReference type="ARBA" id="ARBA00022741"/>
    </source>
</evidence>
<dbReference type="SMART" id="SM00382">
    <property type="entry name" value="AAA"/>
    <property type="match status" value="1"/>
</dbReference>
<keyword evidence="2" id="KW-0813">Transport</keyword>
<dbReference type="HOGENOM" id="CLU_000604_84_4_11"/>
<dbReference type="PROSITE" id="PS50893">
    <property type="entry name" value="ABC_TRANSPORTER_2"/>
    <property type="match status" value="1"/>
</dbReference>
<proteinExistence type="inferred from homology"/>
<keyword evidence="7 11" id="KW-0472">Membrane</keyword>
<evidence type="ECO:0000259" key="12">
    <source>
        <dbReference type="PROSITE" id="PS50893"/>
    </source>
</evidence>
<dbReference type="SUPFAM" id="SSF52540">
    <property type="entry name" value="P-loop containing nucleoside triphosphate hydrolases"/>
    <property type="match status" value="1"/>
</dbReference>
<dbReference type="PANTHER" id="PTHR43394">
    <property type="entry name" value="ATP-DEPENDENT PERMEASE MDL1, MITOCHONDRIAL"/>
    <property type="match status" value="1"/>
</dbReference>
<name>S4GGF0_GARVA</name>
<dbReference type="FunFam" id="3.40.50.300:FF:000287">
    <property type="entry name" value="Multidrug ABC transporter ATP-binding protein"/>
    <property type="match status" value="1"/>
</dbReference>
<comment type="subcellular location">
    <subcellularLocation>
        <location evidence="1">Cell membrane</location>
        <topology evidence="1">Multi-pass membrane protein</topology>
    </subcellularLocation>
</comment>
<organism evidence="14 15">
    <name type="scientific">Gardnerella vaginalis JCP8108</name>
    <dbReference type="NCBI Taxonomy" id="1261066"/>
    <lineage>
        <taxon>Bacteria</taxon>
        <taxon>Bacillati</taxon>
        <taxon>Actinomycetota</taxon>
        <taxon>Actinomycetes</taxon>
        <taxon>Bifidobacteriales</taxon>
        <taxon>Bifidobacteriaceae</taxon>
        <taxon>Gardnerella</taxon>
    </lineage>
</organism>
<evidence type="ECO:0000256" key="8">
    <source>
        <dbReference type="ARBA" id="ARBA00055053"/>
    </source>
</evidence>
<dbReference type="InterPro" id="IPR003593">
    <property type="entry name" value="AAA+_ATPase"/>
</dbReference>
<dbReference type="PROSITE" id="PS00211">
    <property type="entry name" value="ABC_TRANSPORTER_1"/>
    <property type="match status" value="1"/>
</dbReference>
<keyword evidence="4" id="KW-0547">Nucleotide-binding</keyword>
<dbReference type="SUPFAM" id="SSF90123">
    <property type="entry name" value="ABC transporter transmembrane region"/>
    <property type="match status" value="1"/>
</dbReference>
<dbReference type="RefSeq" id="WP_016828772.1">
    <property type="nucleotide sequence ID" value="NZ_KE347319.1"/>
</dbReference>
<dbReference type="CDD" id="cd03254">
    <property type="entry name" value="ABCC_Glucan_exporter_like"/>
    <property type="match status" value="1"/>
</dbReference>
<keyword evidence="5 14" id="KW-0067">ATP-binding</keyword>
<dbReference type="Pfam" id="PF00005">
    <property type="entry name" value="ABC_tran"/>
    <property type="match status" value="1"/>
</dbReference>
<dbReference type="PROSITE" id="PS50929">
    <property type="entry name" value="ABC_TM1F"/>
    <property type="match status" value="1"/>
</dbReference>
<comment type="caution">
    <text evidence="14">The sequence shown here is derived from an EMBL/GenBank/DDBJ whole genome shotgun (WGS) entry which is preliminary data.</text>
</comment>
<comment type="function">
    <text evidence="8">ABC transporter involved in fatty acid import. Transmembrane domains (TMD) form a pore in the membrane and the ATP-binding domain (NBD) is responsible for energy generation.</text>
</comment>
<evidence type="ECO:0000256" key="7">
    <source>
        <dbReference type="ARBA" id="ARBA00023136"/>
    </source>
</evidence>
<evidence type="ECO:0000256" key="2">
    <source>
        <dbReference type="ARBA" id="ARBA00022448"/>
    </source>
</evidence>
<feature type="domain" description="ABC transporter" evidence="12">
    <location>
        <begin position="438"/>
        <end position="672"/>
    </location>
</feature>
<dbReference type="InterPro" id="IPR003439">
    <property type="entry name" value="ABC_transporter-like_ATP-bd"/>
</dbReference>
<dbReference type="Pfam" id="PF00664">
    <property type="entry name" value="ABC_membrane"/>
    <property type="match status" value="1"/>
</dbReference>
<evidence type="ECO:0000256" key="3">
    <source>
        <dbReference type="ARBA" id="ARBA00022692"/>
    </source>
</evidence>
<dbReference type="PANTHER" id="PTHR43394:SF1">
    <property type="entry name" value="ATP-BINDING CASSETTE SUB-FAMILY B MEMBER 10, MITOCHONDRIAL"/>
    <property type="match status" value="1"/>
</dbReference>
<dbReference type="GO" id="GO:0005524">
    <property type="term" value="F:ATP binding"/>
    <property type="evidence" value="ECO:0007669"/>
    <property type="project" value="UniProtKB-KW"/>
</dbReference>
<reference evidence="14 15" key="1">
    <citation type="submission" date="2013-06" db="EMBL/GenBank/DDBJ databases">
        <authorList>
            <person name="Weinstock G."/>
            <person name="Sodergren E."/>
            <person name="Lobos E.A."/>
            <person name="Fulton L."/>
            <person name="Fulton R."/>
            <person name="Courtney L."/>
            <person name="Fronick C."/>
            <person name="O'Laughlin M."/>
            <person name="Godfrey J."/>
            <person name="Wilson R.M."/>
            <person name="Miner T."/>
            <person name="Farmer C."/>
            <person name="Delehaunty K."/>
            <person name="Cordes M."/>
            <person name="Minx P."/>
            <person name="Tomlinson C."/>
            <person name="Chen J."/>
            <person name="Wollam A."/>
            <person name="Pepin K.H."/>
            <person name="Bhonagiri V."/>
            <person name="Zhang X."/>
            <person name="Warren W."/>
            <person name="Mitreva M."/>
            <person name="Mardis E.R."/>
            <person name="Wilson R.K."/>
        </authorList>
    </citation>
    <scope>NUCLEOTIDE SEQUENCE [LARGE SCALE GENOMIC DNA]</scope>
    <source>
        <strain evidence="14 15">JCP8108</strain>
    </source>
</reference>
<dbReference type="InterPro" id="IPR039421">
    <property type="entry name" value="Type_1_exporter"/>
</dbReference>
<sequence>MTTNKNTRAINWPALKRLASCVMVYRAKIFVILVAIIVSSIVQAACAMFLQSLVDVYILPLIGKHNPDWTPLLRMIILMASVYAVGVFSCWLWSRLVAQIAESVMRDLRNTMFKHQQKLSLKYLDSQGYGDVMSRYTNDTEVLREAISWAFPDSFSALISITAAFVSIMWLSLPVAAFVAGFTALLLYLVRFMLRRSGKLFEQFQTALGELNKFVEESATGKKVIKIFNQEAATTKKLDIYAEKVQKLSANANSYANNVMPVISNASYLLYVLIALLGAWAVSAGIPTFGLASSGPLTLGTLISLLTLSRAFINPIGEITMQINSLMMALAGASRIFEFLDEDPETDAGTVHLVKVKICQSSKQLSSVSTFKVLQEVDEKEEGANIYWAWKRDAKDNGTKATERAQELNQMAQEVVCHAKRDALTSEDGRYTLLRGDVRFTDVVFGYDSKKPVLHDITWFARAGQKVALVGATGAGKTTIANLLTRFYDIDDGQILYDGIDVRDILKTDLRYAIGTVLQDVNLFTGTIMDNIRYGNLDASDEDCVNAAKLAHADAFISKLKNGYNTKLTGGGEDLSQGQKQLIAIARAAVANPPVLILDEATSSIDTHTEALVQHGMDSLMEGRTVFVIAHRLSTVRNADVIMVLDHGRIIERGSHEELLAKRGEYYQLCTGAIELE</sequence>
<dbReference type="Gene3D" id="3.40.50.300">
    <property type="entry name" value="P-loop containing nucleotide triphosphate hydrolases"/>
    <property type="match status" value="1"/>
</dbReference>
<dbReference type="Gene3D" id="1.20.1560.10">
    <property type="entry name" value="ABC transporter type 1, transmembrane domain"/>
    <property type="match status" value="2"/>
</dbReference>
<dbReference type="InterPro" id="IPR017871">
    <property type="entry name" value="ABC_transporter-like_CS"/>
</dbReference>
<feature type="transmembrane region" description="Helical" evidence="11">
    <location>
        <begin position="268"/>
        <end position="289"/>
    </location>
</feature>
<gene>
    <name evidence="14" type="ORF">HMPREF1581_00817</name>
</gene>
<feature type="domain" description="ABC transmembrane type-1" evidence="13">
    <location>
        <begin position="30"/>
        <end position="328"/>
    </location>
</feature>
<evidence type="ECO:0000313" key="15">
    <source>
        <dbReference type="Proteomes" id="UP000014521"/>
    </source>
</evidence>
<dbReference type="GO" id="GO:0015421">
    <property type="term" value="F:ABC-type oligopeptide transporter activity"/>
    <property type="evidence" value="ECO:0007669"/>
    <property type="project" value="TreeGrafter"/>
</dbReference>
<evidence type="ECO:0000256" key="5">
    <source>
        <dbReference type="ARBA" id="ARBA00022840"/>
    </source>
</evidence>
<protein>
    <recommendedName>
        <fullName evidence="10">Fatty acid ABC transporter ATP-binding/permease protein</fullName>
    </recommendedName>
</protein>
<evidence type="ECO:0000313" key="14">
    <source>
        <dbReference type="EMBL" id="EPI47643.1"/>
    </source>
</evidence>
<feature type="transmembrane region" description="Helical" evidence="11">
    <location>
        <begin position="177"/>
        <end position="194"/>
    </location>
</feature>
<dbReference type="AlphaFoldDB" id="S4GGF0"/>
<feature type="transmembrane region" description="Helical" evidence="11">
    <location>
        <begin position="29"/>
        <end position="52"/>
    </location>
</feature>
<keyword evidence="6 11" id="KW-1133">Transmembrane helix</keyword>
<evidence type="ECO:0000259" key="13">
    <source>
        <dbReference type="PROSITE" id="PS50929"/>
    </source>
</evidence>
<dbReference type="PATRIC" id="fig|1261066.4.peg.739"/>
<dbReference type="GO" id="GO:0016887">
    <property type="term" value="F:ATP hydrolysis activity"/>
    <property type="evidence" value="ECO:0007669"/>
    <property type="project" value="InterPro"/>
</dbReference>
<evidence type="ECO:0000256" key="10">
    <source>
        <dbReference type="ARBA" id="ARBA00071747"/>
    </source>
</evidence>